<evidence type="ECO:0000259" key="5">
    <source>
        <dbReference type="Pfam" id="PF07732"/>
    </source>
</evidence>
<comment type="caution">
    <text evidence="6">The sequence shown here is derived from an EMBL/GenBank/DDBJ whole genome shotgun (WGS) entry which is preliminary data.</text>
</comment>
<feature type="chain" id="PRO_5037116874" evidence="3">
    <location>
        <begin position="33"/>
        <end position="467"/>
    </location>
</feature>
<evidence type="ECO:0000256" key="2">
    <source>
        <dbReference type="ARBA" id="ARBA00023002"/>
    </source>
</evidence>
<dbReference type="CDD" id="cd13861">
    <property type="entry name" value="CuRO_1_CumA_like"/>
    <property type="match status" value="1"/>
</dbReference>
<dbReference type="GO" id="GO:0030288">
    <property type="term" value="C:outer membrane-bounded periplasmic space"/>
    <property type="evidence" value="ECO:0007669"/>
    <property type="project" value="TreeGrafter"/>
</dbReference>
<dbReference type="Pfam" id="PF07731">
    <property type="entry name" value="Cu-oxidase_2"/>
    <property type="match status" value="1"/>
</dbReference>
<dbReference type="AlphaFoldDB" id="A0A940S459"/>
<dbReference type="RefSeq" id="WP_209361469.1">
    <property type="nucleotide sequence ID" value="NZ_JAGISH010000007.1"/>
</dbReference>
<sequence length="467" mass="50504">MMADTLTRRRFCSGLAGLTGLAAGGFSRPAFAAPATLTAQKARVQLAPEGYPATDVWSYDGSLPGPMIRAPQGTRLERRLLNSLDVPTSVHWHGIRIDNAMDGVAGLTQKAVPPGEGFDYAFDLPDAGTYWYHAHTNSMEQVARGLSGPLIVDEAQAPDIDRDEVLMLGDWLLDPDTGRFAEPFDHPMSLSHGGRTGNLVGVNGRFDHGLTARQNDRLRLRLINSATARIFVLRLQGMTGWTVALDGMPLATPEPLGAELILAPAQRIDLIVDITAEEGTPAALAMAMQDDSWRALVEVAVTGRAATTPRPAPPALPPNPAMAPPDLSQARALDMVMEGGAMAGMEGATYQGERLDFRALIERGQFWALSGQAGMPESPFARLSRGEPVRMRLENRTAFAHAMHLHGMHFREVRADGSFGPMRDTILSIPDEPLEIAFTADNPGKWLFHCHMLAHAASGMTTWIEVA</sequence>
<feature type="domain" description="Plastocyanin-like" evidence="4">
    <location>
        <begin position="364"/>
        <end position="466"/>
    </location>
</feature>
<evidence type="ECO:0000313" key="7">
    <source>
        <dbReference type="Proteomes" id="UP000675940"/>
    </source>
</evidence>
<gene>
    <name evidence="6" type="ORF">J5474_13645</name>
</gene>
<dbReference type="Gene3D" id="2.60.40.420">
    <property type="entry name" value="Cupredoxins - blue copper proteins"/>
    <property type="match status" value="3"/>
</dbReference>
<feature type="domain" description="Plastocyanin-like" evidence="5">
    <location>
        <begin position="44"/>
        <end position="155"/>
    </location>
</feature>
<dbReference type="GO" id="GO:0005507">
    <property type="term" value="F:copper ion binding"/>
    <property type="evidence" value="ECO:0007669"/>
    <property type="project" value="InterPro"/>
</dbReference>
<dbReference type="InterPro" id="IPR006311">
    <property type="entry name" value="TAT_signal"/>
</dbReference>
<accession>A0A940S459</accession>
<evidence type="ECO:0000313" key="6">
    <source>
        <dbReference type="EMBL" id="MBP0483530.1"/>
    </source>
</evidence>
<protein>
    <submittedName>
        <fullName evidence="6">Multicopper oxidase family protein</fullName>
    </submittedName>
</protein>
<evidence type="ECO:0000256" key="3">
    <source>
        <dbReference type="SAM" id="SignalP"/>
    </source>
</evidence>
<reference evidence="6" key="1">
    <citation type="submission" date="2021-03" db="EMBL/GenBank/DDBJ databases">
        <title>Sagittula salina sp. nov. strain M10.9X isolated from the marine waste.</title>
        <authorList>
            <person name="Satari L."/>
            <person name="Molina-Menor E."/>
            <person name="Vidal-Verdu A."/>
            <person name="Pascual J."/>
            <person name="Pereto J."/>
            <person name="Porcar M."/>
        </authorList>
    </citation>
    <scope>NUCLEOTIDE SEQUENCE</scope>
    <source>
        <strain evidence="6">M10.9X</strain>
    </source>
</reference>
<dbReference type="InterPro" id="IPR045087">
    <property type="entry name" value="Cu-oxidase_fam"/>
</dbReference>
<dbReference type="GO" id="GO:0016491">
    <property type="term" value="F:oxidoreductase activity"/>
    <property type="evidence" value="ECO:0007669"/>
    <property type="project" value="UniProtKB-KW"/>
</dbReference>
<dbReference type="PANTHER" id="PTHR11709">
    <property type="entry name" value="MULTI-COPPER OXIDASE"/>
    <property type="match status" value="1"/>
</dbReference>
<keyword evidence="1" id="KW-0479">Metal-binding</keyword>
<keyword evidence="2" id="KW-0560">Oxidoreductase</keyword>
<dbReference type="Pfam" id="PF07732">
    <property type="entry name" value="Cu-oxidase_3"/>
    <property type="match status" value="1"/>
</dbReference>
<dbReference type="PANTHER" id="PTHR11709:SF2">
    <property type="entry name" value="MULTICOPPER OXIDASE LPR1"/>
    <property type="match status" value="1"/>
</dbReference>
<dbReference type="PROSITE" id="PS51318">
    <property type="entry name" value="TAT"/>
    <property type="match status" value="1"/>
</dbReference>
<dbReference type="Proteomes" id="UP000675940">
    <property type="component" value="Unassembled WGS sequence"/>
</dbReference>
<dbReference type="InterPro" id="IPR011707">
    <property type="entry name" value="Cu-oxidase-like_N"/>
</dbReference>
<keyword evidence="3" id="KW-0732">Signal</keyword>
<proteinExistence type="predicted"/>
<evidence type="ECO:0000259" key="4">
    <source>
        <dbReference type="Pfam" id="PF07731"/>
    </source>
</evidence>
<evidence type="ECO:0000256" key="1">
    <source>
        <dbReference type="ARBA" id="ARBA00022723"/>
    </source>
</evidence>
<dbReference type="InterPro" id="IPR011706">
    <property type="entry name" value="Cu-oxidase_C"/>
</dbReference>
<keyword evidence="7" id="KW-1185">Reference proteome</keyword>
<dbReference type="PROSITE" id="PS00080">
    <property type="entry name" value="MULTICOPPER_OXIDASE2"/>
    <property type="match status" value="1"/>
</dbReference>
<name>A0A940S459_9RHOB</name>
<dbReference type="EMBL" id="JAGISH010000007">
    <property type="protein sequence ID" value="MBP0483530.1"/>
    <property type="molecule type" value="Genomic_DNA"/>
</dbReference>
<organism evidence="6 7">
    <name type="scientific">Sagittula salina</name>
    <dbReference type="NCBI Taxonomy" id="2820268"/>
    <lineage>
        <taxon>Bacteria</taxon>
        <taxon>Pseudomonadati</taxon>
        <taxon>Pseudomonadota</taxon>
        <taxon>Alphaproteobacteria</taxon>
        <taxon>Rhodobacterales</taxon>
        <taxon>Roseobacteraceae</taxon>
        <taxon>Sagittula</taxon>
    </lineage>
</organism>
<dbReference type="SUPFAM" id="SSF49503">
    <property type="entry name" value="Cupredoxins"/>
    <property type="match status" value="3"/>
</dbReference>
<dbReference type="InterPro" id="IPR002355">
    <property type="entry name" value="Cu_oxidase_Cu_BS"/>
</dbReference>
<dbReference type="InterPro" id="IPR008972">
    <property type="entry name" value="Cupredoxin"/>
</dbReference>
<feature type="signal peptide" evidence="3">
    <location>
        <begin position="1"/>
        <end position="32"/>
    </location>
</feature>